<keyword evidence="5" id="KW-0472">Membrane</keyword>
<gene>
    <name evidence="7" type="ORF">F511_30702</name>
</gene>
<dbReference type="SMART" id="SM00744">
    <property type="entry name" value="RINGv"/>
    <property type="match status" value="1"/>
</dbReference>
<evidence type="ECO:0000256" key="4">
    <source>
        <dbReference type="PROSITE-ProRule" id="PRU00175"/>
    </source>
</evidence>
<keyword evidence="5" id="KW-0812">Transmembrane</keyword>
<evidence type="ECO:0000256" key="5">
    <source>
        <dbReference type="SAM" id="Phobius"/>
    </source>
</evidence>
<organism evidence="7 8">
    <name type="scientific">Dorcoceras hygrometricum</name>
    <dbReference type="NCBI Taxonomy" id="472368"/>
    <lineage>
        <taxon>Eukaryota</taxon>
        <taxon>Viridiplantae</taxon>
        <taxon>Streptophyta</taxon>
        <taxon>Embryophyta</taxon>
        <taxon>Tracheophyta</taxon>
        <taxon>Spermatophyta</taxon>
        <taxon>Magnoliopsida</taxon>
        <taxon>eudicotyledons</taxon>
        <taxon>Gunneridae</taxon>
        <taxon>Pentapetalae</taxon>
        <taxon>asterids</taxon>
        <taxon>lamiids</taxon>
        <taxon>Lamiales</taxon>
        <taxon>Gesneriaceae</taxon>
        <taxon>Didymocarpoideae</taxon>
        <taxon>Trichosporeae</taxon>
        <taxon>Loxocarpinae</taxon>
        <taxon>Dorcoceras</taxon>
    </lineage>
</organism>
<reference evidence="7 8" key="1">
    <citation type="journal article" date="2015" name="Proc. Natl. Acad. Sci. U.S.A.">
        <title>The resurrection genome of Boea hygrometrica: A blueprint for survival of dehydration.</title>
        <authorList>
            <person name="Xiao L."/>
            <person name="Yang G."/>
            <person name="Zhang L."/>
            <person name="Yang X."/>
            <person name="Zhao S."/>
            <person name="Ji Z."/>
            <person name="Zhou Q."/>
            <person name="Hu M."/>
            <person name="Wang Y."/>
            <person name="Chen M."/>
            <person name="Xu Y."/>
            <person name="Jin H."/>
            <person name="Xiao X."/>
            <person name="Hu G."/>
            <person name="Bao F."/>
            <person name="Hu Y."/>
            <person name="Wan P."/>
            <person name="Li L."/>
            <person name="Deng X."/>
            <person name="Kuang T."/>
            <person name="Xiang C."/>
            <person name="Zhu J.K."/>
            <person name="Oliver M.J."/>
            <person name="He Y."/>
        </authorList>
    </citation>
    <scope>NUCLEOTIDE SEQUENCE [LARGE SCALE GENOMIC DNA]</scope>
    <source>
        <strain evidence="8">cv. XS01</strain>
    </source>
</reference>
<dbReference type="PANTHER" id="PTHR47662">
    <property type="entry name" value="RING-TYPE DOMAIN-CONTAINING PROTEIN"/>
    <property type="match status" value="1"/>
</dbReference>
<dbReference type="Gene3D" id="3.30.40.10">
    <property type="entry name" value="Zinc/RING finger domain, C3HC4 (zinc finger)"/>
    <property type="match status" value="1"/>
</dbReference>
<accession>A0A2Z7AWZ9</accession>
<dbReference type="PANTHER" id="PTHR47662:SF2">
    <property type="entry name" value="RING-H2 FINGER PROTEIN ATL57-LIKE"/>
    <property type="match status" value="1"/>
</dbReference>
<dbReference type="OrthoDB" id="8062037at2759"/>
<evidence type="ECO:0000313" key="8">
    <source>
        <dbReference type="Proteomes" id="UP000250235"/>
    </source>
</evidence>
<evidence type="ECO:0000313" key="7">
    <source>
        <dbReference type="EMBL" id="KZV25916.1"/>
    </source>
</evidence>
<dbReference type="AlphaFoldDB" id="A0A2Z7AWZ9"/>
<keyword evidence="1" id="KW-0479">Metal-binding</keyword>
<dbReference type="InterPro" id="IPR011016">
    <property type="entry name" value="Znf_RING-CH"/>
</dbReference>
<dbReference type="Pfam" id="PF13639">
    <property type="entry name" value="zf-RING_2"/>
    <property type="match status" value="1"/>
</dbReference>
<keyword evidence="8" id="KW-1185">Reference proteome</keyword>
<evidence type="ECO:0000256" key="2">
    <source>
        <dbReference type="ARBA" id="ARBA00022771"/>
    </source>
</evidence>
<dbReference type="SMART" id="SM00184">
    <property type="entry name" value="RING"/>
    <property type="match status" value="1"/>
</dbReference>
<dbReference type="GO" id="GO:0008270">
    <property type="term" value="F:zinc ion binding"/>
    <property type="evidence" value="ECO:0007669"/>
    <property type="project" value="UniProtKB-KW"/>
</dbReference>
<dbReference type="InterPro" id="IPR013083">
    <property type="entry name" value="Znf_RING/FYVE/PHD"/>
</dbReference>
<sequence length="166" mass="19534">MGGSLARNLSRFDKIISTFFFRLLPEILRFIVLSICVLRKYYKQATTDYRYRLAINSKSSEFVYTRQEKQDLVECRICLSDFEDEEEGRQVVYCKHAFHKHCLEKWLKGYYKASCPLCRGLVVPELVLAEYQRRLNEEENNIVIEKELALILLNVLHAGSTCNGYF</sequence>
<dbReference type="Proteomes" id="UP000250235">
    <property type="component" value="Unassembled WGS sequence"/>
</dbReference>
<keyword evidence="3" id="KW-0862">Zinc</keyword>
<dbReference type="PROSITE" id="PS50089">
    <property type="entry name" value="ZF_RING_2"/>
    <property type="match status" value="1"/>
</dbReference>
<keyword evidence="2 4" id="KW-0863">Zinc-finger</keyword>
<name>A0A2Z7AWZ9_9LAMI</name>
<dbReference type="InterPro" id="IPR001841">
    <property type="entry name" value="Znf_RING"/>
</dbReference>
<protein>
    <recommendedName>
        <fullName evidence="6">RING-type domain-containing protein</fullName>
    </recommendedName>
</protein>
<feature type="domain" description="RING-type" evidence="6">
    <location>
        <begin position="75"/>
        <end position="119"/>
    </location>
</feature>
<dbReference type="SUPFAM" id="SSF57850">
    <property type="entry name" value="RING/U-box"/>
    <property type="match status" value="1"/>
</dbReference>
<keyword evidence="5" id="KW-1133">Transmembrane helix</keyword>
<evidence type="ECO:0000256" key="1">
    <source>
        <dbReference type="ARBA" id="ARBA00022723"/>
    </source>
</evidence>
<evidence type="ECO:0000259" key="6">
    <source>
        <dbReference type="PROSITE" id="PS50089"/>
    </source>
</evidence>
<dbReference type="EMBL" id="KV011803">
    <property type="protein sequence ID" value="KZV25916.1"/>
    <property type="molecule type" value="Genomic_DNA"/>
</dbReference>
<evidence type="ECO:0000256" key="3">
    <source>
        <dbReference type="ARBA" id="ARBA00022833"/>
    </source>
</evidence>
<feature type="transmembrane region" description="Helical" evidence="5">
    <location>
        <begin position="20"/>
        <end position="42"/>
    </location>
</feature>
<proteinExistence type="predicted"/>